<accession>A0A1X1D194</accession>
<evidence type="ECO:0000256" key="1">
    <source>
        <dbReference type="SAM" id="SignalP"/>
    </source>
</evidence>
<evidence type="ECO:0000313" key="3">
    <source>
        <dbReference type="Proteomes" id="UP000193558"/>
    </source>
</evidence>
<dbReference type="Pfam" id="PF06366">
    <property type="entry name" value="FlhE"/>
    <property type="match status" value="1"/>
</dbReference>
<organism evidence="2 3">
    <name type="scientific">Pantoea rwandensis</name>
    <dbReference type="NCBI Taxonomy" id="1076550"/>
    <lineage>
        <taxon>Bacteria</taxon>
        <taxon>Pseudomonadati</taxon>
        <taxon>Pseudomonadota</taxon>
        <taxon>Gammaproteobacteria</taxon>
        <taxon>Enterobacterales</taxon>
        <taxon>Erwiniaceae</taxon>
        <taxon>Pantoea</taxon>
    </lineage>
</organism>
<feature type="signal peptide" evidence="1">
    <location>
        <begin position="1"/>
        <end position="18"/>
    </location>
</feature>
<keyword evidence="2" id="KW-0969">Cilium</keyword>
<gene>
    <name evidence="2" type="ORF">HA51_06385</name>
</gene>
<protein>
    <submittedName>
        <fullName evidence="2">Flagellar protein FlhE</fullName>
    </submittedName>
</protein>
<dbReference type="RefSeq" id="WP_245840180.1">
    <property type="nucleotide sequence ID" value="NZ_MLFR01000004.1"/>
</dbReference>
<keyword evidence="2" id="KW-0282">Flagellum</keyword>
<keyword evidence="2" id="KW-0966">Cell projection</keyword>
<evidence type="ECO:0000313" key="2">
    <source>
        <dbReference type="EMBL" id="ORM70406.1"/>
    </source>
</evidence>
<dbReference type="Proteomes" id="UP000193558">
    <property type="component" value="Unassembled WGS sequence"/>
</dbReference>
<reference evidence="2 3" key="1">
    <citation type="journal article" date="2017" name="Antonie Van Leeuwenhoek">
        <title>Phylogenomic resolution of the bacterial genus Pantoea and its relationship with Erwinia and Tatumella.</title>
        <authorList>
            <person name="Palmer M."/>
            <person name="Steenkamp E.T."/>
            <person name="Coetzee M.P."/>
            <person name="Chan W.Y."/>
            <person name="van Zyl E."/>
            <person name="De Maayer P."/>
            <person name="Coutinho T.A."/>
            <person name="Blom J."/>
            <person name="Smits T.H."/>
            <person name="Duffy B."/>
            <person name="Venter S.N."/>
        </authorList>
    </citation>
    <scope>NUCLEOTIDE SEQUENCE [LARGE SCALE GENOMIC DNA]</scope>
    <source>
        <strain evidence="2 3">LMG 26275</strain>
    </source>
</reference>
<proteinExistence type="predicted"/>
<comment type="caution">
    <text evidence="2">The sequence shown here is derived from an EMBL/GenBank/DDBJ whole genome shotgun (WGS) entry which is preliminary data.</text>
</comment>
<dbReference type="EMBL" id="MLFR01000004">
    <property type="protein sequence ID" value="ORM70406.1"/>
    <property type="molecule type" value="Genomic_DNA"/>
</dbReference>
<keyword evidence="1" id="KW-0732">Signal</keyword>
<sequence length="135" mass="14312">MRSWMWCGLLMLSPLALAADGSWSSSSFGGMLSQGKQTLKSRPVQPDVAPPQGAIAATLAWRITTDGNVPMGFRVQVCGGNRCVRLSGLNGEMALPVGFPAGGPLWFEYVSTVRGAIAPSVTILSNQVTLGYRVR</sequence>
<feature type="chain" id="PRO_5012868769" evidence="1">
    <location>
        <begin position="19"/>
        <end position="135"/>
    </location>
</feature>
<dbReference type="InterPro" id="IPR009420">
    <property type="entry name" value="FlhE"/>
</dbReference>
<name>A0A1X1D194_9GAMM</name>
<dbReference type="AlphaFoldDB" id="A0A1X1D194"/>